<proteinExistence type="predicted"/>
<feature type="domain" description="AB hydrolase-1" evidence="1">
    <location>
        <begin position="47"/>
        <end position="295"/>
    </location>
</feature>
<protein>
    <submittedName>
        <fullName evidence="2">Alpha/beta hydrolase</fullName>
    </submittedName>
</protein>
<dbReference type="InterPro" id="IPR000639">
    <property type="entry name" value="Epox_hydrolase-like"/>
</dbReference>
<dbReference type="InterPro" id="IPR050266">
    <property type="entry name" value="AB_hydrolase_sf"/>
</dbReference>
<name>A0ABT5SVV6_9PSEU</name>
<dbReference type="EMBL" id="JAQZAO010000006">
    <property type="protein sequence ID" value="MDD7966846.1"/>
    <property type="molecule type" value="Genomic_DNA"/>
</dbReference>
<keyword evidence="3" id="KW-1185">Reference proteome</keyword>
<organism evidence="2 3">
    <name type="scientific">Actinomycetospora lemnae</name>
    <dbReference type="NCBI Taxonomy" id="3019891"/>
    <lineage>
        <taxon>Bacteria</taxon>
        <taxon>Bacillati</taxon>
        <taxon>Actinomycetota</taxon>
        <taxon>Actinomycetes</taxon>
        <taxon>Pseudonocardiales</taxon>
        <taxon>Pseudonocardiaceae</taxon>
        <taxon>Actinomycetospora</taxon>
    </lineage>
</organism>
<evidence type="ECO:0000259" key="1">
    <source>
        <dbReference type="Pfam" id="PF12697"/>
    </source>
</evidence>
<comment type="caution">
    <text evidence="2">The sequence shown here is derived from an EMBL/GenBank/DDBJ whole genome shotgun (WGS) entry which is preliminary data.</text>
</comment>
<dbReference type="InterPro" id="IPR029058">
    <property type="entry name" value="AB_hydrolase_fold"/>
</dbReference>
<dbReference type="InterPro" id="IPR000073">
    <property type="entry name" value="AB_hydrolase_1"/>
</dbReference>
<dbReference type="PANTHER" id="PTHR43798">
    <property type="entry name" value="MONOACYLGLYCEROL LIPASE"/>
    <property type="match status" value="1"/>
</dbReference>
<dbReference type="Proteomes" id="UP001300763">
    <property type="component" value="Unassembled WGS sequence"/>
</dbReference>
<reference evidence="2 3" key="1">
    <citation type="submission" date="2023-02" db="EMBL/GenBank/DDBJ databases">
        <title>Genome sequencing required for Actinomycetospora new species description.</title>
        <authorList>
            <person name="Saimee Y."/>
            <person name="Duangmal K."/>
        </authorList>
    </citation>
    <scope>NUCLEOTIDE SEQUENCE [LARGE SCALE GENOMIC DNA]</scope>
    <source>
        <strain evidence="2 3">DW7H6</strain>
    </source>
</reference>
<dbReference type="Gene3D" id="3.40.50.1820">
    <property type="entry name" value="alpha/beta hydrolase"/>
    <property type="match status" value="1"/>
</dbReference>
<dbReference type="PANTHER" id="PTHR43798:SF33">
    <property type="entry name" value="HYDROLASE, PUTATIVE (AFU_ORTHOLOGUE AFUA_2G14860)-RELATED"/>
    <property type="match status" value="1"/>
</dbReference>
<accession>A0ABT5SVV6</accession>
<evidence type="ECO:0000313" key="2">
    <source>
        <dbReference type="EMBL" id="MDD7966846.1"/>
    </source>
</evidence>
<dbReference type="PRINTS" id="PR00111">
    <property type="entry name" value="ABHYDROLASE"/>
</dbReference>
<keyword evidence="2" id="KW-0378">Hydrolase</keyword>
<dbReference type="Pfam" id="PF12697">
    <property type="entry name" value="Abhydrolase_6"/>
    <property type="match status" value="1"/>
</dbReference>
<dbReference type="PRINTS" id="PR00412">
    <property type="entry name" value="EPOXHYDRLASE"/>
</dbReference>
<dbReference type="SUPFAM" id="SSF53474">
    <property type="entry name" value="alpha/beta-Hydrolases"/>
    <property type="match status" value="1"/>
</dbReference>
<sequence>MTDHASGAATPRHTRRRHATLHGDHVAFWDSGPATDGSGEPRDDELVLLVHGIAGSAHTWSPLLAALARRHETRRYVAPDLLGHGSSSAPWADYSLGGYATGLRDLMVSLGYRRATVVGHSLGGGVAQQFAFQFPQHTSRLVLIDSGGLGREVSPVLRAATLPAAEWVLPVIAGTGVVRAAEWLASGARRLSGVVSPSTRESGRAWASLADPVHRRAFVHTARSVIDSGGQRVRAIERLDLAADLPLLVAWGTADTMIPIEHGRRAHELVAGSELALFEGAGHFPHCDEPDAFAERLLRFFDDHPPVALDPADFADRIVSHADLDESR</sequence>
<gene>
    <name evidence="2" type="ORF">PGB27_16035</name>
</gene>
<evidence type="ECO:0000313" key="3">
    <source>
        <dbReference type="Proteomes" id="UP001300763"/>
    </source>
</evidence>
<dbReference type="RefSeq" id="WP_274201374.1">
    <property type="nucleotide sequence ID" value="NZ_JAQZAO010000006.1"/>
</dbReference>
<dbReference type="GO" id="GO:0016787">
    <property type="term" value="F:hydrolase activity"/>
    <property type="evidence" value="ECO:0007669"/>
    <property type="project" value="UniProtKB-KW"/>
</dbReference>